<feature type="transmembrane region" description="Helical" evidence="5">
    <location>
        <begin position="7"/>
        <end position="30"/>
    </location>
</feature>
<dbReference type="EMBL" id="AQGV01000012">
    <property type="protein sequence ID" value="MBE0368813.1"/>
    <property type="molecule type" value="Genomic_DNA"/>
</dbReference>
<evidence type="ECO:0000256" key="3">
    <source>
        <dbReference type="ARBA" id="ARBA00029447"/>
    </source>
</evidence>
<dbReference type="Gene3D" id="3.30.450.20">
    <property type="entry name" value="PAS domain"/>
    <property type="match status" value="1"/>
</dbReference>
<dbReference type="PROSITE" id="PS50111">
    <property type="entry name" value="CHEMOTAXIS_TRANSDUC_2"/>
    <property type="match status" value="1"/>
</dbReference>
<dbReference type="InterPro" id="IPR003660">
    <property type="entry name" value="HAMP_dom"/>
</dbReference>
<dbReference type="Proteomes" id="UP000615755">
    <property type="component" value="Unassembled WGS sequence"/>
</dbReference>
<evidence type="ECO:0000259" key="7">
    <source>
        <dbReference type="PROSITE" id="PS50885"/>
    </source>
</evidence>
<evidence type="ECO:0000256" key="1">
    <source>
        <dbReference type="ARBA" id="ARBA00004370"/>
    </source>
</evidence>
<dbReference type="PANTHER" id="PTHR32089">
    <property type="entry name" value="METHYL-ACCEPTING CHEMOTAXIS PROTEIN MCPB"/>
    <property type="match status" value="1"/>
</dbReference>
<evidence type="ECO:0000256" key="2">
    <source>
        <dbReference type="ARBA" id="ARBA00023224"/>
    </source>
</evidence>
<dbReference type="RefSeq" id="WP_192508035.1">
    <property type="nucleotide sequence ID" value="NZ_AQGV01000012.1"/>
</dbReference>
<dbReference type="Pfam" id="PF00015">
    <property type="entry name" value="MCPsignal"/>
    <property type="match status" value="1"/>
</dbReference>
<keyword evidence="9" id="KW-1185">Reference proteome</keyword>
<evidence type="ECO:0000313" key="8">
    <source>
        <dbReference type="EMBL" id="MBE0368813.1"/>
    </source>
</evidence>
<keyword evidence="5" id="KW-0812">Transmembrane</keyword>
<comment type="similarity">
    <text evidence="3">Belongs to the methyl-accepting chemotaxis (MCP) protein family.</text>
</comment>
<keyword evidence="5" id="KW-0472">Membrane</keyword>
<dbReference type="SUPFAM" id="SSF58104">
    <property type="entry name" value="Methyl-accepting chemotaxis protein (MCP) signaling domain"/>
    <property type="match status" value="1"/>
</dbReference>
<name>A0ABR9ECV3_9GAMM</name>
<dbReference type="CDD" id="cd06225">
    <property type="entry name" value="HAMP"/>
    <property type="match status" value="1"/>
</dbReference>
<dbReference type="CDD" id="cd11386">
    <property type="entry name" value="MCP_signal"/>
    <property type="match status" value="1"/>
</dbReference>
<comment type="caution">
    <text evidence="8">The sequence shown here is derived from an EMBL/GenBank/DDBJ whole genome shotgun (WGS) entry which is preliminary data.</text>
</comment>
<evidence type="ECO:0000256" key="5">
    <source>
        <dbReference type="SAM" id="Phobius"/>
    </source>
</evidence>
<dbReference type="Gene3D" id="1.10.287.950">
    <property type="entry name" value="Methyl-accepting chemotaxis protein"/>
    <property type="match status" value="1"/>
</dbReference>
<keyword evidence="5" id="KW-1133">Transmembrane helix</keyword>
<comment type="subcellular location">
    <subcellularLocation>
        <location evidence="1">Membrane</location>
    </subcellularLocation>
</comment>
<sequence>MRIKTKIVMNVAIIIAVGVLATSIVLTTIAESMTSKALEEQLKNRLVGLRDAKAEQIVSYIENIEQHITTLASSTMTMDATVKFGRAFEQYGLSDTGAASNQIDNKLSQFYQQQFLTAYISLNDGKAIDVQRLKNALSDNGRALQYTYIANNSHPLGSKSELINPGDGSAYQDAHVQYHTAYKKILEAFGYYDIFIADANTGNVVYSVFKELDFATSLKSGAYANSGLGKAFQAGMNLSDGEVKVVDFQPYTPSYEAPAGFFSSPIYKHGNLIGVLILQAPVDRINDIMTYQQQWQSRGLGLSGETYLVGQDRLMRSQSRFLLEDKSAYLAALSQSGIDSDIIKQIDTRDSSLGIAPVDTKAVRSALRGEQNFELVEDYRGVKVASAYGMIQVGGAQWAILSEIDESEGFAALDDIHNTLVTTVAISTLIIITLGLTAAWVLGSYLSKPILQLNDFVMTVANSLDLSLRADLRTGKSDKDEIGQVERSFNLMMQSINEAMQEVSESSINLSRSVMALRDNFNIVTTQSEEQSEMTLRLSAAIEEMAQTSDSLAQSAKSSNHATHAAVDQVNVGKRNVEANMHHNETLKETISTTSNSVDRVAKDSNDIGSVLEVIRGIAEQTNLLALNAAIEAARAGEQGRGFAVVADEVRSLAQKTQDSTKEIQTIIETLQHGTQQTVSTMKIALGSVEDTLDTTHKVTGSFEEINQEVAQIEGYNSQVATATAEQSAVARDMAQQVSSISELASNNNQSIDSASGCCNELEGEYMRLKELVSRFKL</sequence>
<dbReference type="PROSITE" id="PS50885">
    <property type="entry name" value="HAMP"/>
    <property type="match status" value="1"/>
</dbReference>
<keyword evidence="2 4" id="KW-0807">Transducer</keyword>
<organism evidence="8 9">
    <name type="scientific">Pseudoalteromonas aurantia 208</name>
    <dbReference type="NCBI Taxonomy" id="1314867"/>
    <lineage>
        <taxon>Bacteria</taxon>
        <taxon>Pseudomonadati</taxon>
        <taxon>Pseudomonadota</taxon>
        <taxon>Gammaproteobacteria</taxon>
        <taxon>Alteromonadales</taxon>
        <taxon>Pseudoalteromonadaceae</taxon>
        <taxon>Pseudoalteromonas</taxon>
    </lineage>
</organism>
<accession>A0ABR9ECV3</accession>
<gene>
    <name evidence="8" type="primary">mcp</name>
    <name evidence="8" type="ORF">PAUR_a2522</name>
</gene>
<evidence type="ECO:0000313" key="9">
    <source>
        <dbReference type="Proteomes" id="UP000615755"/>
    </source>
</evidence>
<evidence type="ECO:0000256" key="4">
    <source>
        <dbReference type="PROSITE-ProRule" id="PRU00284"/>
    </source>
</evidence>
<dbReference type="InterPro" id="IPR004089">
    <property type="entry name" value="MCPsignal_dom"/>
</dbReference>
<dbReference type="SMART" id="SM00283">
    <property type="entry name" value="MA"/>
    <property type="match status" value="1"/>
</dbReference>
<feature type="domain" description="Methyl-accepting transducer" evidence="6">
    <location>
        <begin position="506"/>
        <end position="742"/>
    </location>
</feature>
<feature type="domain" description="HAMP" evidence="7">
    <location>
        <begin position="444"/>
        <end position="501"/>
    </location>
</feature>
<protein>
    <submittedName>
        <fullName evidence="8">Methyl-accepting chemotaxis protein</fullName>
    </submittedName>
</protein>
<dbReference type="SMART" id="SM00304">
    <property type="entry name" value="HAMP"/>
    <property type="match status" value="1"/>
</dbReference>
<proteinExistence type="inferred from homology"/>
<evidence type="ECO:0000259" key="6">
    <source>
        <dbReference type="PROSITE" id="PS50111"/>
    </source>
</evidence>
<dbReference type="PANTHER" id="PTHR32089:SF120">
    <property type="entry name" value="METHYL-ACCEPTING CHEMOTAXIS PROTEIN TLPQ"/>
    <property type="match status" value="1"/>
</dbReference>
<reference evidence="8 9" key="1">
    <citation type="submission" date="2015-03" db="EMBL/GenBank/DDBJ databases">
        <title>Genome sequence of Pseudoalteromonas aurantia.</title>
        <authorList>
            <person name="Xie B.-B."/>
            <person name="Rong J.-C."/>
            <person name="Qin Q.-L."/>
            <person name="Zhang Y.-Z."/>
        </authorList>
    </citation>
    <scope>NUCLEOTIDE SEQUENCE [LARGE SCALE GENOMIC DNA]</scope>
    <source>
        <strain evidence="8 9">208</strain>
    </source>
</reference>